<dbReference type="InterPro" id="IPR025944">
    <property type="entry name" value="Sigma_54_int_dom_CS"/>
</dbReference>
<dbReference type="PRINTS" id="PR01590">
    <property type="entry name" value="HTHFIS"/>
</dbReference>
<dbReference type="InterPro" id="IPR003593">
    <property type="entry name" value="AAA+_ATPase"/>
</dbReference>
<dbReference type="PROSITE" id="PS50045">
    <property type="entry name" value="SIGMA54_INTERACT_4"/>
    <property type="match status" value="1"/>
</dbReference>
<protein>
    <submittedName>
        <fullName evidence="10">Two component, sigma54 specific, transcriptional regulator, Fis family</fullName>
    </submittedName>
</protein>
<evidence type="ECO:0000313" key="11">
    <source>
        <dbReference type="Proteomes" id="UP000663859"/>
    </source>
</evidence>
<dbReference type="SMART" id="SM00382">
    <property type="entry name" value="AAA"/>
    <property type="match status" value="1"/>
</dbReference>
<dbReference type="PROSITE" id="PS00688">
    <property type="entry name" value="SIGMA54_INTERACT_3"/>
    <property type="match status" value="1"/>
</dbReference>
<dbReference type="GO" id="GO:0000160">
    <property type="term" value="P:phosphorelay signal transduction system"/>
    <property type="evidence" value="ECO:0007669"/>
    <property type="project" value="InterPro"/>
</dbReference>
<keyword evidence="6" id="KW-0804">Transcription</keyword>
<dbReference type="InterPro" id="IPR002078">
    <property type="entry name" value="Sigma_54_int"/>
</dbReference>
<dbReference type="PROSITE" id="PS00675">
    <property type="entry name" value="SIGMA54_INTERACT_1"/>
    <property type="match status" value="1"/>
</dbReference>
<dbReference type="Proteomes" id="UP000663859">
    <property type="component" value="Unassembled WGS sequence"/>
</dbReference>
<dbReference type="FunFam" id="1.10.8.60:FF:000014">
    <property type="entry name" value="DNA-binding transcriptional regulator NtrC"/>
    <property type="match status" value="1"/>
</dbReference>
<dbReference type="InterPro" id="IPR025662">
    <property type="entry name" value="Sigma_54_int_dom_ATP-bd_1"/>
</dbReference>
<keyword evidence="5" id="KW-0010">Activator</keyword>
<keyword evidence="11" id="KW-1185">Reference proteome</keyword>
<name>A0A8J2FTJ8_9BACT</name>
<evidence type="ECO:0000256" key="2">
    <source>
        <dbReference type="ARBA" id="ARBA00022840"/>
    </source>
</evidence>
<dbReference type="GO" id="GO:0005524">
    <property type="term" value="F:ATP binding"/>
    <property type="evidence" value="ECO:0007669"/>
    <property type="project" value="UniProtKB-KW"/>
</dbReference>
<dbReference type="SUPFAM" id="SSF52172">
    <property type="entry name" value="CheY-like"/>
    <property type="match status" value="1"/>
</dbReference>
<evidence type="ECO:0000256" key="3">
    <source>
        <dbReference type="ARBA" id="ARBA00023015"/>
    </source>
</evidence>
<accession>A0A8J2FTJ8</accession>
<keyword evidence="3" id="KW-0805">Transcription regulation</keyword>
<dbReference type="InterPro" id="IPR027417">
    <property type="entry name" value="P-loop_NTPase"/>
</dbReference>
<dbReference type="PANTHER" id="PTHR32071">
    <property type="entry name" value="TRANSCRIPTIONAL REGULATORY PROTEIN"/>
    <property type="match status" value="1"/>
</dbReference>
<dbReference type="Pfam" id="PF25601">
    <property type="entry name" value="AAA_lid_14"/>
    <property type="match status" value="1"/>
</dbReference>
<evidence type="ECO:0000256" key="1">
    <source>
        <dbReference type="ARBA" id="ARBA00022741"/>
    </source>
</evidence>
<dbReference type="SMART" id="SM00448">
    <property type="entry name" value="REC"/>
    <property type="match status" value="1"/>
</dbReference>
<dbReference type="InterPro" id="IPR001789">
    <property type="entry name" value="Sig_transdc_resp-reg_receiver"/>
</dbReference>
<dbReference type="RefSeq" id="WP_174582612.1">
    <property type="nucleotide sequence ID" value="NZ_CAJNOB010000070.1"/>
</dbReference>
<keyword evidence="7" id="KW-0597">Phosphoprotein</keyword>
<dbReference type="SUPFAM" id="SSF52540">
    <property type="entry name" value="P-loop containing nucleoside triphosphate hydrolases"/>
    <property type="match status" value="1"/>
</dbReference>
<dbReference type="Gene3D" id="1.10.8.60">
    <property type="match status" value="1"/>
</dbReference>
<dbReference type="SUPFAM" id="SSF46689">
    <property type="entry name" value="Homeodomain-like"/>
    <property type="match status" value="1"/>
</dbReference>
<keyword evidence="2" id="KW-0067">ATP-binding</keyword>
<dbReference type="Pfam" id="PF02954">
    <property type="entry name" value="HTH_8"/>
    <property type="match status" value="1"/>
</dbReference>
<dbReference type="InterPro" id="IPR058031">
    <property type="entry name" value="AAA_lid_NorR"/>
</dbReference>
<gene>
    <name evidence="10" type="ORF">MPNT_80099</name>
</gene>
<reference evidence="10" key="1">
    <citation type="submission" date="2021-02" db="EMBL/GenBank/DDBJ databases">
        <authorList>
            <person name="Cremers G."/>
            <person name="Picone N."/>
        </authorList>
    </citation>
    <scope>NUCLEOTIDE SEQUENCE</scope>
    <source>
        <strain evidence="10">PQ17</strain>
    </source>
</reference>
<dbReference type="Pfam" id="PF00072">
    <property type="entry name" value="Response_reg"/>
    <property type="match status" value="1"/>
</dbReference>
<dbReference type="PROSITE" id="PS50110">
    <property type="entry name" value="RESPONSE_REGULATORY"/>
    <property type="match status" value="1"/>
</dbReference>
<proteinExistence type="predicted"/>
<organism evidence="10 11">
    <name type="scientific">Candidatus Methylacidithermus pantelleriae</name>
    <dbReference type="NCBI Taxonomy" id="2744239"/>
    <lineage>
        <taxon>Bacteria</taxon>
        <taxon>Pseudomonadati</taxon>
        <taxon>Verrucomicrobiota</taxon>
        <taxon>Methylacidiphilae</taxon>
        <taxon>Methylacidiphilales</taxon>
        <taxon>Methylacidiphilaceae</taxon>
        <taxon>Candidatus Methylacidithermus</taxon>
    </lineage>
</organism>
<comment type="caution">
    <text evidence="10">The sequence shown here is derived from an EMBL/GenBank/DDBJ whole genome shotgun (WGS) entry which is preliminary data.</text>
</comment>
<evidence type="ECO:0000256" key="7">
    <source>
        <dbReference type="PROSITE-ProRule" id="PRU00169"/>
    </source>
</evidence>
<dbReference type="PANTHER" id="PTHR32071:SF113">
    <property type="entry name" value="ALGINATE BIOSYNTHESIS TRANSCRIPTIONAL REGULATORY PROTEIN ALGB"/>
    <property type="match status" value="1"/>
</dbReference>
<dbReference type="EMBL" id="CAJNOB010000070">
    <property type="protein sequence ID" value="CAF0705078.1"/>
    <property type="molecule type" value="Genomic_DNA"/>
</dbReference>
<keyword evidence="1" id="KW-0547">Nucleotide-binding</keyword>
<dbReference type="CDD" id="cd00009">
    <property type="entry name" value="AAA"/>
    <property type="match status" value="1"/>
</dbReference>
<dbReference type="Gene3D" id="1.10.10.60">
    <property type="entry name" value="Homeodomain-like"/>
    <property type="match status" value="1"/>
</dbReference>
<dbReference type="InterPro" id="IPR011006">
    <property type="entry name" value="CheY-like_superfamily"/>
</dbReference>
<feature type="domain" description="Sigma-54 factor interaction" evidence="8">
    <location>
        <begin position="138"/>
        <end position="371"/>
    </location>
</feature>
<evidence type="ECO:0000259" key="9">
    <source>
        <dbReference type="PROSITE" id="PS50110"/>
    </source>
</evidence>
<evidence type="ECO:0000256" key="6">
    <source>
        <dbReference type="ARBA" id="ARBA00023163"/>
    </source>
</evidence>
<dbReference type="PROSITE" id="PS00676">
    <property type="entry name" value="SIGMA54_INTERACT_2"/>
    <property type="match status" value="1"/>
</dbReference>
<dbReference type="Gene3D" id="3.40.50.300">
    <property type="entry name" value="P-loop containing nucleotide triphosphate hydrolases"/>
    <property type="match status" value="1"/>
</dbReference>
<evidence type="ECO:0000256" key="5">
    <source>
        <dbReference type="ARBA" id="ARBA00023159"/>
    </source>
</evidence>
<dbReference type="Pfam" id="PF00158">
    <property type="entry name" value="Sigma54_activat"/>
    <property type="match status" value="1"/>
</dbReference>
<dbReference type="InterPro" id="IPR002197">
    <property type="entry name" value="HTH_Fis"/>
</dbReference>
<evidence type="ECO:0000256" key="4">
    <source>
        <dbReference type="ARBA" id="ARBA00023125"/>
    </source>
</evidence>
<dbReference type="Gene3D" id="3.40.50.2300">
    <property type="match status" value="1"/>
</dbReference>
<dbReference type="FunFam" id="3.40.50.300:FF:000006">
    <property type="entry name" value="DNA-binding transcriptional regulator NtrC"/>
    <property type="match status" value="1"/>
</dbReference>
<keyword evidence="4" id="KW-0238">DNA-binding</keyword>
<evidence type="ECO:0000313" key="10">
    <source>
        <dbReference type="EMBL" id="CAF0705078.1"/>
    </source>
</evidence>
<sequence>MPISTLIIEDESNLAQAIARFLSRRGFDPAIAASVEEGWKLFQEVAPHITVVDQKLPDGNGLNLLQRIRQSDPDAVVLLITAYGNVTDAVEAMKHGAFDYIQKPLDMEQLLALLTRAAERIRLRQEVTYYRERDTSQFLGNSPPIRKVIEEIEKLVETAERDLPTVLLTGETGTGKGMIARLLHRKSARSEGPFLEINCTALPASLVESELFGFDRGAFTDARQPKPGLFEAAEGGTLFLDEIGDFPLQLQGKLLKVLENKTVRRLGSLRDRPVDVWIIAATSRDLEALVSQNQFRADLHFRLKIVTLHLPPLRERKEDILLLAEHFLAMNARRYRRPLVGFSPEAKETLLSYRWPGNVRELAHVVEQAVLLTRGERISKEDLRIDGGSLREDVHRVNPGKDGEEWKKLLDRFLEAHWTLPDLEKALIERALVRTGGNCSRAARLLGITRDILRYRIEKHRIRYRETF</sequence>
<dbReference type="InterPro" id="IPR009057">
    <property type="entry name" value="Homeodomain-like_sf"/>
</dbReference>
<dbReference type="InterPro" id="IPR025943">
    <property type="entry name" value="Sigma_54_int_dom_ATP-bd_2"/>
</dbReference>
<dbReference type="GO" id="GO:0006355">
    <property type="term" value="P:regulation of DNA-templated transcription"/>
    <property type="evidence" value="ECO:0007669"/>
    <property type="project" value="InterPro"/>
</dbReference>
<feature type="modified residue" description="4-aspartylphosphate" evidence="7">
    <location>
        <position position="53"/>
    </location>
</feature>
<dbReference type="AlphaFoldDB" id="A0A8J2FTJ8"/>
<dbReference type="GO" id="GO:0043565">
    <property type="term" value="F:sequence-specific DNA binding"/>
    <property type="evidence" value="ECO:0007669"/>
    <property type="project" value="InterPro"/>
</dbReference>
<evidence type="ECO:0000259" key="8">
    <source>
        <dbReference type="PROSITE" id="PS50045"/>
    </source>
</evidence>
<feature type="domain" description="Response regulatory" evidence="9">
    <location>
        <begin position="4"/>
        <end position="118"/>
    </location>
</feature>